<dbReference type="InterPro" id="IPR004111">
    <property type="entry name" value="Repressor_TetR_C"/>
</dbReference>
<dbReference type="Proteomes" id="UP000035016">
    <property type="component" value="Chromosome Chromosome"/>
</dbReference>
<dbReference type="InterPro" id="IPR036271">
    <property type="entry name" value="Tet_transcr_reg_TetR-rel_C_sf"/>
</dbReference>
<reference evidence="5 6" key="1">
    <citation type="submission" date="2015-02" db="EMBL/GenBank/DDBJ databases">
        <authorList>
            <person name="Gomez-Escribano P.J."/>
        </authorList>
    </citation>
    <scope>NUCLEOTIDE SEQUENCE [LARGE SCALE GENOMIC DNA]</scope>
    <source>
        <strain evidence="6">C34 (DSM 42122 / NRRL B-24963)</strain>
    </source>
</reference>
<sequence>MPAVPVADGAGPSPAVSDDGAGRAPDRCSNRAPLRFADRLVGALLEAGADEEQAAWTAWTVVYFVLGLVQEEQAAPDRPDDRLTRAVDPAAHPAPHRVAAHSRPGAFEDRPAFGLDAILSRLPE</sequence>
<evidence type="ECO:0000259" key="4">
    <source>
        <dbReference type="Pfam" id="PF02909"/>
    </source>
</evidence>
<dbReference type="GO" id="GO:0045892">
    <property type="term" value="P:negative regulation of DNA-templated transcription"/>
    <property type="evidence" value="ECO:0007669"/>
    <property type="project" value="InterPro"/>
</dbReference>
<evidence type="ECO:0000313" key="5">
    <source>
        <dbReference type="EMBL" id="CQR60872.1"/>
    </source>
</evidence>
<accession>A0A0F7VTK4</accession>
<name>A0A0F7VTK4_STRLW</name>
<proteinExistence type="predicted"/>
<gene>
    <name evidence="5" type="primary">sle_14100</name>
</gene>
<keyword evidence="2" id="KW-0804">Transcription</keyword>
<dbReference type="Gene3D" id="1.10.357.10">
    <property type="entry name" value="Tetracycline Repressor, domain 2"/>
    <property type="match status" value="1"/>
</dbReference>
<evidence type="ECO:0000256" key="2">
    <source>
        <dbReference type="ARBA" id="ARBA00023163"/>
    </source>
</evidence>
<evidence type="ECO:0000313" key="6">
    <source>
        <dbReference type="Proteomes" id="UP000035016"/>
    </source>
</evidence>
<dbReference type="KEGG" id="sle:sle_14100"/>
<dbReference type="EMBL" id="LN831790">
    <property type="protein sequence ID" value="CQR60872.1"/>
    <property type="molecule type" value="Genomic_DNA"/>
</dbReference>
<feature type="compositionally biased region" description="Basic and acidic residues" evidence="3">
    <location>
        <begin position="20"/>
        <end position="29"/>
    </location>
</feature>
<dbReference type="Pfam" id="PF02909">
    <property type="entry name" value="TetR_C_1"/>
    <property type="match status" value="1"/>
</dbReference>
<evidence type="ECO:0000256" key="3">
    <source>
        <dbReference type="SAM" id="MobiDB-lite"/>
    </source>
</evidence>
<protein>
    <recommendedName>
        <fullName evidence="4">Tetracycline repressor TetR C-terminal domain-containing protein</fullName>
    </recommendedName>
</protein>
<keyword evidence="1" id="KW-0805">Transcription regulation</keyword>
<evidence type="ECO:0000256" key="1">
    <source>
        <dbReference type="ARBA" id="ARBA00023015"/>
    </source>
</evidence>
<dbReference type="AlphaFoldDB" id="A0A0F7VTK4"/>
<feature type="region of interest" description="Disordered" evidence="3">
    <location>
        <begin position="1"/>
        <end position="29"/>
    </location>
</feature>
<dbReference type="SUPFAM" id="SSF48498">
    <property type="entry name" value="Tetracyclin repressor-like, C-terminal domain"/>
    <property type="match status" value="1"/>
</dbReference>
<organism evidence="5 6">
    <name type="scientific">Streptomyces leeuwenhoekii</name>
    <dbReference type="NCBI Taxonomy" id="1437453"/>
    <lineage>
        <taxon>Bacteria</taxon>
        <taxon>Bacillati</taxon>
        <taxon>Actinomycetota</taxon>
        <taxon>Actinomycetes</taxon>
        <taxon>Kitasatosporales</taxon>
        <taxon>Streptomycetaceae</taxon>
        <taxon>Streptomyces</taxon>
    </lineage>
</organism>
<feature type="domain" description="Tetracycline repressor TetR C-terminal" evidence="4">
    <location>
        <begin position="31"/>
        <end position="119"/>
    </location>
</feature>